<protein>
    <submittedName>
        <fullName evidence="2">Uncharacterized protein</fullName>
    </submittedName>
</protein>
<organism evidence="2 3">
    <name type="scientific">Roseivivax marinus</name>
    <dbReference type="NCBI Taxonomy" id="1379903"/>
    <lineage>
        <taxon>Bacteria</taxon>
        <taxon>Pseudomonadati</taxon>
        <taxon>Pseudomonadota</taxon>
        <taxon>Alphaproteobacteria</taxon>
        <taxon>Rhodobacterales</taxon>
        <taxon>Roseobacteraceae</taxon>
        <taxon>Roseivivax</taxon>
    </lineage>
</organism>
<keyword evidence="1" id="KW-1133">Transmembrane helix</keyword>
<dbReference type="Proteomes" id="UP000019063">
    <property type="component" value="Unassembled WGS sequence"/>
</dbReference>
<keyword evidence="1" id="KW-0812">Transmembrane</keyword>
<evidence type="ECO:0000256" key="1">
    <source>
        <dbReference type="SAM" id="Phobius"/>
    </source>
</evidence>
<feature type="transmembrane region" description="Helical" evidence="1">
    <location>
        <begin position="21"/>
        <end position="39"/>
    </location>
</feature>
<name>W4HEJ2_9RHOB</name>
<accession>W4HEJ2</accession>
<gene>
    <name evidence="2" type="ORF">ATO8_18625</name>
</gene>
<reference evidence="2 3" key="1">
    <citation type="journal article" date="2014" name="Antonie Van Leeuwenhoek">
        <title>Roseivivax atlanticus sp. nov., isolated from surface seawater of the Atlantic Ocean.</title>
        <authorList>
            <person name="Li G."/>
            <person name="Lai Q."/>
            <person name="Liu X."/>
            <person name="Sun F."/>
            <person name="Shao Z."/>
        </authorList>
    </citation>
    <scope>NUCLEOTIDE SEQUENCE [LARGE SCALE GENOMIC DNA]</scope>
    <source>
        <strain evidence="2 3">22II-s10s</strain>
    </source>
</reference>
<keyword evidence="3" id="KW-1185">Reference proteome</keyword>
<evidence type="ECO:0000313" key="2">
    <source>
        <dbReference type="EMBL" id="ETW11197.1"/>
    </source>
</evidence>
<dbReference type="AlphaFoldDB" id="W4HEJ2"/>
<keyword evidence="1" id="KW-0472">Membrane</keyword>
<proteinExistence type="predicted"/>
<sequence>MTKPIRRLNAALRRDLSNRTLGVFLVIGWMSWLLMEPLANVIDDHTTPQPWFDAEVKLGQETVHYTRTINRWMRGEWSAMVMIPAPDDGWRISCDRSGAWTYKPATEGTISMGFERFTGGCTQPEGMHRVCVEYVMEDLNGRRRVFGPFCSPEYTPRS</sequence>
<evidence type="ECO:0000313" key="3">
    <source>
        <dbReference type="Proteomes" id="UP000019063"/>
    </source>
</evidence>
<dbReference type="EMBL" id="AQQW01000015">
    <property type="protein sequence ID" value="ETW11197.1"/>
    <property type="molecule type" value="Genomic_DNA"/>
</dbReference>
<comment type="caution">
    <text evidence="2">The sequence shown here is derived from an EMBL/GenBank/DDBJ whole genome shotgun (WGS) entry which is preliminary data.</text>
</comment>
<dbReference type="RefSeq" id="WP_043846752.1">
    <property type="nucleotide sequence ID" value="NZ_AQQW01000015.1"/>
</dbReference>